<evidence type="ECO:0000256" key="5">
    <source>
        <dbReference type="ARBA" id="ARBA00023163"/>
    </source>
</evidence>
<dbReference type="FunFam" id="3.40.50.300:FF:000006">
    <property type="entry name" value="DNA-binding transcriptional regulator NtrC"/>
    <property type="match status" value="1"/>
</dbReference>
<dbReference type="PANTHER" id="PTHR32071:SF117">
    <property type="entry name" value="PTS-DEPENDENT DIHYDROXYACETONE KINASE OPERON REGULATORY PROTEIN-RELATED"/>
    <property type="match status" value="1"/>
</dbReference>
<dbReference type="RefSeq" id="WP_028781256.1">
    <property type="nucleotide sequence ID" value="NZ_CP046378.1"/>
</dbReference>
<dbReference type="EMBL" id="UGYO01000001">
    <property type="protein sequence ID" value="SUI53233.1"/>
    <property type="molecule type" value="Genomic_DNA"/>
</dbReference>
<dbReference type="CDD" id="cd00009">
    <property type="entry name" value="AAA"/>
    <property type="match status" value="1"/>
</dbReference>
<evidence type="ECO:0000256" key="4">
    <source>
        <dbReference type="ARBA" id="ARBA00023125"/>
    </source>
</evidence>
<dbReference type="InterPro" id="IPR003593">
    <property type="entry name" value="AAA+_ATPase"/>
</dbReference>
<dbReference type="Gene3D" id="1.10.8.60">
    <property type="match status" value="1"/>
</dbReference>
<evidence type="ECO:0000256" key="2">
    <source>
        <dbReference type="ARBA" id="ARBA00022840"/>
    </source>
</evidence>
<proteinExistence type="predicted"/>
<keyword evidence="3" id="KW-0805">Transcription regulation</keyword>
<dbReference type="Pfam" id="PF00158">
    <property type="entry name" value="Sigma54_activat"/>
    <property type="match status" value="1"/>
</dbReference>
<dbReference type="Pfam" id="PF25601">
    <property type="entry name" value="AAA_lid_14"/>
    <property type="match status" value="1"/>
</dbReference>
<dbReference type="SMART" id="SM00382">
    <property type="entry name" value="AAA"/>
    <property type="match status" value="1"/>
</dbReference>
<dbReference type="SUPFAM" id="SSF52540">
    <property type="entry name" value="P-loop containing nucleoside triphosphate hydrolases"/>
    <property type="match status" value="1"/>
</dbReference>
<evidence type="ECO:0000313" key="8">
    <source>
        <dbReference type="Proteomes" id="UP000254069"/>
    </source>
</evidence>
<dbReference type="Gene3D" id="3.40.50.300">
    <property type="entry name" value="P-loop containing nucleotide triphosphate hydrolases"/>
    <property type="match status" value="1"/>
</dbReference>
<dbReference type="Gene3D" id="1.10.10.60">
    <property type="entry name" value="Homeodomain-like"/>
    <property type="match status" value="1"/>
</dbReference>
<evidence type="ECO:0000313" key="7">
    <source>
        <dbReference type="EMBL" id="SUI53233.1"/>
    </source>
</evidence>
<protein>
    <submittedName>
        <fullName evidence="7">Nitrogen assimilation regulatory protein</fullName>
    </submittedName>
</protein>
<evidence type="ECO:0000259" key="6">
    <source>
        <dbReference type="PROSITE" id="PS50045"/>
    </source>
</evidence>
<dbReference type="InterPro" id="IPR009057">
    <property type="entry name" value="Homeodomain-like_sf"/>
</dbReference>
<keyword evidence="5" id="KW-0804">Transcription</keyword>
<dbReference type="InterPro" id="IPR025662">
    <property type="entry name" value="Sigma_54_int_dom_ATP-bd_1"/>
</dbReference>
<dbReference type="PROSITE" id="PS00675">
    <property type="entry name" value="SIGMA54_INTERACT_1"/>
    <property type="match status" value="1"/>
</dbReference>
<evidence type="ECO:0000256" key="3">
    <source>
        <dbReference type="ARBA" id="ARBA00023015"/>
    </source>
</evidence>
<reference evidence="7 8" key="1">
    <citation type="submission" date="2018-06" db="EMBL/GenBank/DDBJ databases">
        <authorList>
            <consortium name="Pathogen Informatics"/>
            <person name="Doyle S."/>
        </authorList>
    </citation>
    <scope>NUCLEOTIDE SEQUENCE [LARGE SCALE GENOMIC DNA]</scope>
    <source>
        <strain evidence="7 8">NCTC10738</strain>
    </source>
</reference>
<dbReference type="AlphaFoldDB" id="A0A379Z0J1"/>
<dbReference type="Pfam" id="PF02954">
    <property type="entry name" value="HTH_8"/>
    <property type="match status" value="1"/>
</dbReference>
<dbReference type="PROSITE" id="PS00688">
    <property type="entry name" value="SIGMA54_INTERACT_3"/>
    <property type="match status" value="1"/>
</dbReference>
<dbReference type="GO" id="GO:0006355">
    <property type="term" value="P:regulation of DNA-templated transcription"/>
    <property type="evidence" value="ECO:0007669"/>
    <property type="project" value="InterPro"/>
</dbReference>
<dbReference type="Proteomes" id="UP000254069">
    <property type="component" value="Unassembled WGS sequence"/>
</dbReference>
<dbReference type="SUPFAM" id="SSF46689">
    <property type="entry name" value="Homeodomain-like"/>
    <property type="match status" value="1"/>
</dbReference>
<keyword evidence="4" id="KW-0238">DNA-binding</keyword>
<sequence length="518" mass="57887">MVTEQWLEQAAKLLECQQFDGLLQQFLDTLALELGLDNHLFLAPGFDGRELKPLSCLGLCEGISLQALCLAVTDFRHPFAHVLQTGEAMLLNKARLAYWQEHSGFVSLCDRVGKEQALLLFPLSHEGHVRAILCLRLAEQQGSGLLVRQDWQQYAAVFMRHWQLLDKLLRQNSDQSQLSSSLDELRRQQQQHDAMQQLGKNLVGDSQAMSQLRQEIVRGAASQLSVLVQGETGTGKELVARAIHDFSERSGKPFVAINCAAIPENLLESELFGYAKGAFSGADKDKQGLIAQAHQGTLFLDEIGDMPLNLQSKLLRVLETGHYRALGGNKEIYADFRLVAATHVNLKEQIHSGEFRRDLFYRLCQFPLQVPALRERLEDIPDLAAHFIALFNQSQQRQIPGIRFSALNRLKNHGYPGNVRELRNMLDYACALTADGVEIDTASLPATDSEMPKPQLPSEEGQEFEAISDLRLAVAQFERAVISARLKACNGDRAKAAVSLGMPKRTFSHKCQKLEINE</sequence>
<evidence type="ECO:0000256" key="1">
    <source>
        <dbReference type="ARBA" id="ARBA00022741"/>
    </source>
</evidence>
<dbReference type="InterPro" id="IPR027417">
    <property type="entry name" value="P-loop_NTPase"/>
</dbReference>
<gene>
    <name evidence="7" type="primary">ntrC_3</name>
    <name evidence="7" type="ORF">NCTC10738_00751</name>
</gene>
<name>A0A379Z0J1_9GAMM</name>
<keyword evidence="8" id="KW-1185">Reference proteome</keyword>
<dbReference type="PROSITE" id="PS50045">
    <property type="entry name" value="SIGMA54_INTERACT_4"/>
    <property type="match status" value="1"/>
</dbReference>
<keyword evidence="2" id="KW-0067">ATP-binding</keyword>
<dbReference type="InterPro" id="IPR002197">
    <property type="entry name" value="HTH_Fis"/>
</dbReference>
<dbReference type="InterPro" id="IPR025944">
    <property type="entry name" value="Sigma_54_int_dom_CS"/>
</dbReference>
<keyword evidence="1" id="KW-0547">Nucleotide-binding</keyword>
<dbReference type="InterPro" id="IPR002078">
    <property type="entry name" value="Sigma_54_int"/>
</dbReference>
<dbReference type="GO" id="GO:0043565">
    <property type="term" value="F:sequence-specific DNA binding"/>
    <property type="evidence" value="ECO:0007669"/>
    <property type="project" value="InterPro"/>
</dbReference>
<accession>A0A379Z0J1</accession>
<organism evidence="7 8">
    <name type="scientific">Shewanella algae</name>
    <dbReference type="NCBI Taxonomy" id="38313"/>
    <lineage>
        <taxon>Bacteria</taxon>
        <taxon>Pseudomonadati</taxon>
        <taxon>Pseudomonadota</taxon>
        <taxon>Gammaproteobacteria</taxon>
        <taxon>Alteromonadales</taxon>
        <taxon>Shewanellaceae</taxon>
        <taxon>Shewanella</taxon>
    </lineage>
</organism>
<dbReference type="GO" id="GO:0005524">
    <property type="term" value="F:ATP binding"/>
    <property type="evidence" value="ECO:0007669"/>
    <property type="project" value="UniProtKB-KW"/>
</dbReference>
<dbReference type="PANTHER" id="PTHR32071">
    <property type="entry name" value="TRANSCRIPTIONAL REGULATORY PROTEIN"/>
    <property type="match status" value="1"/>
</dbReference>
<dbReference type="InterPro" id="IPR058031">
    <property type="entry name" value="AAA_lid_NorR"/>
</dbReference>
<feature type="domain" description="Sigma-54 factor interaction" evidence="6">
    <location>
        <begin position="202"/>
        <end position="431"/>
    </location>
</feature>